<feature type="transmembrane region" description="Helical" evidence="1">
    <location>
        <begin position="7"/>
        <end position="29"/>
    </location>
</feature>
<evidence type="ECO:0000313" key="2">
    <source>
        <dbReference type="EMBL" id="MBY6216761.1"/>
    </source>
</evidence>
<accession>A0A9Q3XCH0</accession>
<feature type="transmembrane region" description="Helical" evidence="1">
    <location>
        <begin position="141"/>
        <end position="164"/>
    </location>
</feature>
<feature type="transmembrane region" description="Helical" evidence="1">
    <location>
        <begin position="109"/>
        <end position="129"/>
    </location>
</feature>
<keyword evidence="1" id="KW-0812">Transmembrane</keyword>
<keyword evidence="1" id="KW-1133">Transmembrane helix</keyword>
<proteinExistence type="predicted"/>
<evidence type="ECO:0000256" key="1">
    <source>
        <dbReference type="SAM" id="Phobius"/>
    </source>
</evidence>
<feature type="transmembrane region" description="Helical" evidence="1">
    <location>
        <begin position="176"/>
        <end position="196"/>
    </location>
</feature>
<feature type="transmembrane region" description="Helical" evidence="1">
    <location>
        <begin position="203"/>
        <end position="222"/>
    </location>
</feature>
<comment type="caution">
    <text evidence="2">The sequence shown here is derived from an EMBL/GenBank/DDBJ whole genome shotgun (WGS) entry which is preliminary data.</text>
</comment>
<feature type="transmembrane region" description="Helical" evidence="1">
    <location>
        <begin position="74"/>
        <end position="97"/>
    </location>
</feature>
<gene>
    <name evidence="2" type="ORF">KUV31_00215</name>
</gene>
<organism evidence="2 3">
    <name type="scientific">Qipengyuania aquimaris</name>
    <dbReference type="NCBI Taxonomy" id="255984"/>
    <lineage>
        <taxon>Bacteria</taxon>
        <taxon>Pseudomonadati</taxon>
        <taxon>Pseudomonadota</taxon>
        <taxon>Alphaproteobacteria</taxon>
        <taxon>Sphingomonadales</taxon>
        <taxon>Erythrobacteraceae</taxon>
        <taxon>Qipengyuania</taxon>
    </lineage>
</organism>
<dbReference type="Proteomes" id="UP000824927">
    <property type="component" value="Unassembled WGS sequence"/>
</dbReference>
<dbReference type="RefSeq" id="WP_222404062.1">
    <property type="nucleotide sequence ID" value="NZ_JAHVKP010000001.1"/>
</dbReference>
<dbReference type="AlphaFoldDB" id="A0A9Q3XCH0"/>
<feature type="transmembrane region" description="Helical" evidence="1">
    <location>
        <begin position="234"/>
        <end position="259"/>
    </location>
</feature>
<name>A0A9Q3XCH0_9SPHN</name>
<keyword evidence="1" id="KW-0472">Membrane</keyword>
<protein>
    <submittedName>
        <fullName evidence="2">Uncharacterized protein</fullName>
    </submittedName>
</protein>
<evidence type="ECO:0000313" key="3">
    <source>
        <dbReference type="Proteomes" id="UP000824927"/>
    </source>
</evidence>
<feature type="transmembrane region" description="Helical" evidence="1">
    <location>
        <begin position="35"/>
        <end position="53"/>
    </location>
</feature>
<dbReference type="EMBL" id="JAHVKP010000001">
    <property type="protein sequence ID" value="MBY6216761.1"/>
    <property type="molecule type" value="Genomic_DNA"/>
</dbReference>
<reference evidence="2" key="1">
    <citation type="submission" date="2021-06" db="EMBL/GenBank/DDBJ databases">
        <title>50 bacteria genomes isolated from Dapeng, Shenzhen, China.</title>
        <authorList>
            <person name="Zheng W."/>
            <person name="Yu S."/>
            <person name="Huang Y."/>
        </authorList>
    </citation>
    <scope>NUCLEOTIDE SEQUENCE</scope>
    <source>
        <strain evidence="2">DP4N28-2</strain>
    </source>
</reference>
<sequence length="275" mass="30705">MPYKYGHYWVGFTVLVTIAGFWPSYFLLFATPIPFAFHVHAFTSLAWLLFLIAQSLTIHNRQPAWHRTMGRASFALFPLLIVGFVSIINLSASRFAAEENPFIMQLGPAFGIGMVTAIAAYLYLFYNALKHRRNVRLHAGYMLATPAILFESPFSRVIDLYIPWLDFLSSEGPRDVLDVIVISDGLVFLFAAALYLRDRKHGAPWLAVMFFVAAQMVLMWFAEYIPGMSAAFSLYAQIPSAITLALGALAGIAAVWFGWQHGMRPGSRQASAQPA</sequence>